<dbReference type="GO" id="GO:0005737">
    <property type="term" value="C:cytoplasm"/>
    <property type="evidence" value="ECO:0007669"/>
    <property type="project" value="TreeGrafter"/>
</dbReference>
<gene>
    <name evidence="10" type="ORF">BCIN_02g01470</name>
</gene>
<dbReference type="PROSITE" id="PS50088">
    <property type="entry name" value="ANK_REPEAT"/>
    <property type="match status" value="6"/>
</dbReference>
<reference evidence="10 11" key="2">
    <citation type="journal article" date="2012" name="Eukaryot. Cell">
        <title>Genome update of Botrytis cinerea strains B05.10 and T4.</title>
        <authorList>
            <person name="Staats M."/>
            <person name="van Kan J.A."/>
        </authorList>
    </citation>
    <scope>NUCLEOTIDE SEQUENCE [LARGE SCALE GENOMIC DNA]</scope>
    <source>
        <strain evidence="10 11">B05.10</strain>
    </source>
</reference>
<dbReference type="PANTHER" id="PTHR24198:SF165">
    <property type="entry name" value="ANKYRIN REPEAT-CONTAINING PROTEIN-RELATED"/>
    <property type="match status" value="1"/>
</dbReference>
<dbReference type="SMART" id="SM00248">
    <property type="entry name" value="ANK"/>
    <property type="match status" value="13"/>
</dbReference>
<keyword evidence="3" id="KW-0677">Repeat</keyword>
<dbReference type="SUPFAM" id="SSF48403">
    <property type="entry name" value="Ankyrin repeat"/>
    <property type="match status" value="2"/>
</dbReference>
<feature type="repeat" description="ANK" evidence="7">
    <location>
        <begin position="257"/>
        <end position="280"/>
    </location>
</feature>
<keyword evidence="11" id="KW-1185">Reference proteome</keyword>
<dbReference type="PANTHER" id="PTHR24198">
    <property type="entry name" value="ANKYRIN REPEAT AND PROTEIN KINASE DOMAIN-CONTAINING PROTEIN"/>
    <property type="match status" value="1"/>
</dbReference>
<reference evidence="10 11" key="1">
    <citation type="journal article" date="2011" name="PLoS Genet.">
        <title>Genomic analysis of the necrotrophic fungal pathogens Sclerotinia sclerotiorum and Botrytis cinerea.</title>
        <authorList>
            <person name="Amselem J."/>
            <person name="Cuomo C.A."/>
            <person name="van Kan J.A."/>
            <person name="Viaud M."/>
            <person name="Benito E.P."/>
            <person name="Couloux A."/>
            <person name="Coutinho P.M."/>
            <person name="de Vries R.P."/>
            <person name="Dyer P.S."/>
            <person name="Fillinger S."/>
            <person name="Fournier E."/>
            <person name="Gout L."/>
            <person name="Hahn M."/>
            <person name="Kohn L."/>
            <person name="Lapalu N."/>
            <person name="Plummer K.M."/>
            <person name="Pradier J.M."/>
            <person name="Quevillon E."/>
            <person name="Sharon A."/>
            <person name="Simon A."/>
            <person name="ten Have A."/>
            <person name="Tudzynski B."/>
            <person name="Tudzynski P."/>
            <person name="Wincker P."/>
            <person name="Andrew M."/>
            <person name="Anthouard V."/>
            <person name="Beever R.E."/>
            <person name="Beffa R."/>
            <person name="Benoit I."/>
            <person name="Bouzid O."/>
            <person name="Brault B."/>
            <person name="Chen Z."/>
            <person name="Choquer M."/>
            <person name="Collemare J."/>
            <person name="Cotton P."/>
            <person name="Danchin E.G."/>
            <person name="Da Silva C."/>
            <person name="Gautier A."/>
            <person name="Giraud C."/>
            <person name="Giraud T."/>
            <person name="Gonzalez C."/>
            <person name="Grossetete S."/>
            <person name="Guldener U."/>
            <person name="Henrissat B."/>
            <person name="Howlett B.J."/>
            <person name="Kodira C."/>
            <person name="Kretschmer M."/>
            <person name="Lappartient A."/>
            <person name="Leroch M."/>
            <person name="Levis C."/>
            <person name="Mauceli E."/>
            <person name="Neuveglise C."/>
            <person name="Oeser B."/>
            <person name="Pearson M."/>
            <person name="Poulain J."/>
            <person name="Poussereau N."/>
            <person name="Quesneville H."/>
            <person name="Rascle C."/>
            <person name="Schumacher J."/>
            <person name="Segurens B."/>
            <person name="Sexton A."/>
            <person name="Silva E."/>
            <person name="Sirven C."/>
            <person name="Soanes D.M."/>
            <person name="Talbot N.J."/>
            <person name="Templeton M."/>
            <person name="Yandava C."/>
            <person name="Yarden O."/>
            <person name="Zeng Q."/>
            <person name="Rollins J.A."/>
            <person name="Lebrun M.H."/>
            <person name="Dickman M."/>
        </authorList>
    </citation>
    <scope>NUCLEOTIDE SEQUENCE [LARGE SCALE GENOMIC DNA]</scope>
    <source>
        <strain evidence="10 11">B05.10</strain>
    </source>
</reference>
<proteinExistence type="predicted"/>
<dbReference type="PRINTS" id="PR01415">
    <property type="entry name" value="ANKYRIN"/>
</dbReference>
<reference evidence="10 11" key="3">
    <citation type="journal article" date="2017" name="Mol. Plant Pathol.">
        <title>A gapless genome sequence of the fungus Botrytis cinerea.</title>
        <authorList>
            <person name="Van Kan J.A."/>
            <person name="Stassen J.H."/>
            <person name="Mosbach A."/>
            <person name="Van Der Lee T.A."/>
            <person name="Faino L."/>
            <person name="Farmer A.D."/>
            <person name="Papasotiriou D.G."/>
            <person name="Zhou S."/>
            <person name="Seidl M.F."/>
            <person name="Cottam E."/>
            <person name="Edel D."/>
            <person name="Hahn M."/>
            <person name="Schwartz D.C."/>
            <person name="Dietrich R.A."/>
            <person name="Widdison S."/>
            <person name="Scalliet G."/>
        </authorList>
    </citation>
    <scope>NUCLEOTIDE SEQUENCE [LARGE SCALE GENOMIC DNA]</scope>
    <source>
        <strain evidence="10 11">B05.10</strain>
    </source>
</reference>
<dbReference type="GeneID" id="5439605"/>
<dbReference type="KEGG" id="bfu:BCIN_02g01470"/>
<feature type="repeat" description="ANK" evidence="7">
    <location>
        <begin position="224"/>
        <end position="244"/>
    </location>
</feature>
<accession>A0A384J846</accession>
<dbReference type="OrthoDB" id="3541891at2759"/>
<dbReference type="Gene3D" id="1.20.58.340">
    <property type="entry name" value="Magnesium transport protein CorA, transmembrane region"/>
    <property type="match status" value="1"/>
</dbReference>
<evidence type="ECO:0000256" key="9">
    <source>
        <dbReference type="SAM" id="Phobius"/>
    </source>
</evidence>
<feature type="compositionally biased region" description="Low complexity" evidence="8">
    <location>
        <begin position="679"/>
        <end position="691"/>
    </location>
</feature>
<evidence type="ECO:0000256" key="8">
    <source>
        <dbReference type="SAM" id="MobiDB-lite"/>
    </source>
</evidence>
<feature type="compositionally biased region" description="Basic and acidic residues" evidence="8">
    <location>
        <begin position="699"/>
        <end position="709"/>
    </location>
</feature>
<evidence type="ECO:0000256" key="7">
    <source>
        <dbReference type="PROSITE-ProRule" id="PRU00023"/>
    </source>
</evidence>
<dbReference type="GO" id="GO:0016020">
    <property type="term" value="C:membrane"/>
    <property type="evidence" value="ECO:0007669"/>
    <property type="project" value="UniProtKB-SubCell"/>
</dbReference>
<keyword evidence="4 9" id="KW-1133">Transmembrane helix</keyword>
<feature type="transmembrane region" description="Helical" evidence="9">
    <location>
        <begin position="1182"/>
        <end position="1205"/>
    </location>
</feature>
<feature type="region of interest" description="Disordered" evidence="8">
    <location>
        <begin position="1225"/>
        <end position="1264"/>
    </location>
</feature>
<keyword evidence="5 7" id="KW-0040">ANK repeat</keyword>
<dbReference type="RefSeq" id="XP_024546900.1">
    <property type="nucleotide sequence ID" value="XM_024691129.1"/>
</dbReference>
<evidence type="ECO:0000256" key="6">
    <source>
        <dbReference type="ARBA" id="ARBA00023136"/>
    </source>
</evidence>
<evidence type="ECO:0000256" key="4">
    <source>
        <dbReference type="ARBA" id="ARBA00022989"/>
    </source>
</evidence>
<feature type="compositionally biased region" description="Polar residues" evidence="8">
    <location>
        <begin position="1227"/>
        <end position="1236"/>
    </location>
</feature>
<feature type="transmembrane region" description="Helical" evidence="9">
    <location>
        <begin position="1140"/>
        <end position="1162"/>
    </location>
</feature>
<organism evidence="10 11">
    <name type="scientific">Botryotinia fuckeliana (strain B05.10)</name>
    <name type="common">Noble rot fungus</name>
    <name type="synonym">Botrytis cinerea</name>
    <dbReference type="NCBI Taxonomy" id="332648"/>
    <lineage>
        <taxon>Eukaryota</taxon>
        <taxon>Fungi</taxon>
        <taxon>Dikarya</taxon>
        <taxon>Ascomycota</taxon>
        <taxon>Pezizomycotina</taxon>
        <taxon>Leotiomycetes</taxon>
        <taxon>Helotiales</taxon>
        <taxon>Sclerotiniaceae</taxon>
        <taxon>Botrytis</taxon>
    </lineage>
</organism>
<dbReference type="VEuPathDB" id="FungiDB:Bcin02g01470"/>
<dbReference type="InterPro" id="IPR002523">
    <property type="entry name" value="MgTranspt_CorA/ZnTranspt_ZntB"/>
</dbReference>
<dbReference type="InterPro" id="IPR045863">
    <property type="entry name" value="CorA_TM1_TM2"/>
</dbReference>
<dbReference type="Proteomes" id="UP000001798">
    <property type="component" value="Chromosome 2"/>
</dbReference>
<evidence type="ECO:0000256" key="3">
    <source>
        <dbReference type="ARBA" id="ARBA00022737"/>
    </source>
</evidence>
<protein>
    <submittedName>
        <fullName evidence="10">Uncharacterized protein</fullName>
    </submittedName>
</protein>
<sequence>MSVNVIEIDERVGERGRERLRIRIREMERESEVERQRERLRERMERRTPRWSEDPQHQKRDSRLISAVKKNAITMVAEILSDVDTTIDDTDHLGRTALHHAAELGLLDMVRVLLEHADPNIQDEFGCTPLFYAVKVSSNGSDITELLLENYAKIDFRDHRGKTALYTALEEDKPAAECLFKEDKVTLLDAIRICRRVDSIKEPAMRIVLVLLDHGVDVNVTDENGWNALHFACKKGNLAIVELLKHHNFLSVQKTCDGRTALHIASQEGENEIAGFLLSHFKVDQKITNERNWTPLHFAAKHGKIEVAKCLVKWHASLMALTMSGYNPVQIACMEGHDELAYFLLERMKPDQIFSVQNTDNHSILRIASRYGCIKVVERILDHLKNQNNLLKTLSELDQDCSVVYNAIEYGHEHVALSLLESGGKSDGIDAAGRNALHWAAQHGLIKVVEHLASYDKEFKIKLGKINASGNSPLHCAAEARQTRILLCFLKCQYGIEAQPTDMDTKSWTALHWAAWYDRLDVVKLLVINRADVEGKDASGLRAADIVKKTSPHFVEMMEWLNLPERHPTLRSSPVFLSNPLCLVGAEDICKNTKAYVMAVFPKDVIVRTTFSVYNVLYEFGPERIISASADVYRINDALEFKWIHLPSNNKEWLKDLTQAVYYDIAGNELRASRKSSKESLTSSSRSSSSRPLQTSHNMQEEATKEWKAHSPHVLSYTSEPRGVTYLEESRDAPKEYSKVKGFVKDCLSQNAGSNSARYLQPFFKSLRPSDSISDRSYYDKSFGSGWKVGISIPYFCFSTTKHQRELQEVMTLSKSQTTAFTGEISSNLGTPFEIRKLWGNRMIRCYRLAGGESVHVPITLDQYYYHSLKDVQARNIDQVLFRHQKRMAPTALEECDYLLCMVNQLWVYVVDDETIITSCGTQWDDESNLQKAITDHFINDKETRPRISSSLEMSVLVAALCARKSIDREIILGQDKQNLLHIFASAISSAADKEVRLFEKFMEILDFESHTDRNLVYDIRNEINLLKEVKDIQDELNIIKKVLTHQNQVLVDTFKFLERRRSQENSGEANHLYDVITYYRNLCGIEIVLVEVEKLIYDANEVHKNINHLLELRQKDANISEAKWTRKESEDTAKQGKTILVFTIVTIIFLPITFLTSLFALDISSFPHDESGNLSYSPGWAFSRLLGITVAVSVPLIGLAFFVSEATEIFSRLRKVAKSEVPIQDRNGSSDSLGNDITRHATTVAPEKSEATRSSPSKWPRRGLGAVRRVLAGKRGNEEVPVNISEA</sequence>
<evidence type="ECO:0000256" key="5">
    <source>
        <dbReference type="ARBA" id="ARBA00023043"/>
    </source>
</evidence>
<keyword evidence="2 9" id="KW-0812">Transmembrane</keyword>
<evidence type="ECO:0000256" key="2">
    <source>
        <dbReference type="ARBA" id="ARBA00022692"/>
    </source>
</evidence>
<feature type="repeat" description="ANK" evidence="7">
    <location>
        <begin position="125"/>
        <end position="159"/>
    </location>
</feature>
<dbReference type="GO" id="GO:0046873">
    <property type="term" value="F:metal ion transmembrane transporter activity"/>
    <property type="evidence" value="ECO:0007669"/>
    <property type="project" value="InterPro"/>
</dbReference>
<dbReference type="InterPro" id="IPR036770">
    <property type="entry name" value="Ankyrin_rpt-contain_sf"/>
</dbReference>
<name>A0A384J846_BOTFB</name>
<feature type="repeat" description="ANK" evidence="7">
    <location>
        <begin position="93"/>
        <end position="116"/>
    </location>
</feature>
<evidence type="ECO:0000256" key="1">
    <source>
        <dbReference type="ARBA" id="ARBA00004141"/>
    </source>
</evidence>
<feature type="repeat" description="ANK" evidence="7">
    <location>
        <begin position="506"/>
        <end position="538"/>
    </location>
</feature>
<dbReference type="Gene3D" id="1.25.40.20">
    <property type="entry name" value="Ankyrin repeat-containing domain"/>
    <property type="match status" value="3"/>
</dbReference>
<evidence type="ECO:0000313" key="10">
    <source>
        <dbReference type="EMBL" id="ATZ46786.1"/>
    </source>
</evidence>
<dbReference type="Pfam" id="PF01544">
    <property type="entry name" value="CorA"/>
    <property type="match status" value="1"/>
</dbReference>
<keyword evidence="6 9" id="KW-0472">Membrane</keyword>
<comment type="subcellular location">
    <subcellularLocation>
        <location evidence="1">Membrane</location>
        <topology evidence="1">Multi-pass membrane protein</topology>
    </subcellularLocation>
</comment>
<feature type="repeat" description="ANK" evidence="7">
    <location>
        <begin position="291"/>
        <end position="323"/>
    </location>
</feature>
<feature type="region of interest" description="Disordered" evidence="8">
    <location>
        <begin position="31"/>
        <end position="60"/>
    </location>
</feature>
<dbReference type="EMBL" id="CP009806">
    <property type="protein sequence ID" value="ATZ46786.1"/>
    <property type="molecule type" value="Genomic_DNA"/>
</dbReference>
<evidence type="ECO:0000313" key="11">
    <source>
        <dbReference type="Proteomes" id="UP000001798"/>
    </source>
</evidence>
<dbReference type="Pfam" id="PF12796">
    <property type="entry name" value="Ank_2"/>
    <property type="match status" value="4"/>
</dbReference>
<dbReference type="PROSITE" id="PS50297">
    <property type="entry name" value="ANK_REP_REGION"/>
    <property type="match status" value="5"/>
</dbReference>
<dbReference type="Pfam" id="PF00023">
    <property type="entry name" value="Ank"/>
    <property type="match status" value="1"/>
</dbReference>
<feature type="region of interest" description="Disordered" evidence="8">
    <location>
        <begin position="674"/>
        <end position="711"/>
    </location>
</feature>
<dbReference type="InterPro" id="IPR002110">
    <property type="entry name" value="Ankyrin_rpt"/>
</dbReference>
<dbReference type="SUPFAM" id="SSF144083">
    <property type="entry name" value="Magnesium transport protein CorA, transmembrane region"/>
    <property type="match status" value="1"/>
</dbReference>